<dbReference type="RefSeq" id="WP_089061399.1">
    <property type="nucleotide sequence ID" value="NZ_CP022315.1"/>
</dbReference>
<dbReference type="InterPro" id="IPR002797">
    <property type="entry name" value="Polysacc_synth"/>
</dbReference>
<dbReference type="PANTHER" id="PTHR30250">
    <property type="entry name" value="PST FAMILY PREDICTED COLANIC ACID TRANSPORTER"/>
    <property type="match status" value="1"/>
</dbReference>
<feature type="transmembrane region" description="Helical" evidence="6">
    <location>
        <begin position="449"/>
        <end position="469"/>
    </location>
</feature>
<organism evidence="7 8">
    <name type="scientific">Virgibacillus phasianinus</name>
    <dbReference type="NCBI Taxonomy" id="2017483"/>
    <lineage>
        <taxon>Bacteria</taxon>
        <taxon>Bacillati</taxon>
        <taxon>Bacillota</taxon>
        <taxon>Bacilli</taxon>
        <taxon>Bacillales</taxon>
        <taxon>Bacillaceae</taxon>
        <taxon>Virgibacillus</taxon>
    </lineage>
</organism>
<dbReference type="OrthoDB" id="9775950at2"/>
<feature type="transmembrane region" description="Helical" evidence="6">
    <location>
        <begin position="119"/>
        <end position="139"/>
    </location>
</feature>
<proteinExistence type="predicted"/>
<protein>
    <submittedName>
        <fullName evidence="7">Polysaccharide biosynthesis/transport protein</fullName>
    </submittedName>
</protein>
<accession>A0A220U1Z8</accession>
<evidence type="ECO:0000256" key="2">
    <source>
        <dbReference type="ARBA" id="ARBA00022475"/>
    </source>
</evidence>
<evidence type="ECO:0000313" key="7">
    <source>
        <dbReference type="EMBL" id="ASK62139.1"/>
    </source>
</evidence>
<gene>
    <name evidence="7" type="ORF">CFK37_08155</name>
</gene>
<dbReference type="Pfam" id="PF01943">
    <property type="entry name" value="Polysacc_synt"/>
    <property type="match status" value="1"/>
</dbReference>
<dbReference type="PIRSF" id="PIRSF038958">
    <property type="entry name" value="PG_synth_SpoVB"/>
    <property type="match status" value="1"/>
</dbReference>
<feature type="transmembrane region" description="Helical" evidence="6">
    <location>
        <begin position="411"/>
        <end position="428"/>
    </location>
</feature>
<keyword evidence="2" id="KW-1003">Cell membrane</keyword>
<evidence type="ECO:0000256" key="4">
    <source>
        <dbReference type="ARBA" id="ARBA00022989"/>
    </source>
</evidence>
<dbReference type="EMBL" id="CP022315">
    <property type="protein sequence ID" value="ASK62139.1"/>
    <property type="molecule type" value="Genomic_DNA"/>
</dbReference>
<comment type="subcellular location">
    <subcellularLocation>
        <location evidence="1">Cell membrane</location>
        <topology evidence="1">Multi-pass membrane protein</topology>
    </subcellularLocation>
</comment>
<name>A0A220U1Z8_9BACI</name>
<evidence type="ECO:0000313" key="8">
    <source>
        <dbReference type="Proteomes" id="UP000198312"/>
    </source>
</evidence>
<keyword evidence="3 6" id="KW-0812">Transmembrane</keyword>
<evidence type="ECO:0000256" key="1">
    <source>
        <dbReference type="ARBA" id="ARBA00004651"/>
    </source>
</evidence>
<feature type="transmembrane region" description="Helical" evidence="6">
    <location>
        <begin position="183"/>
        <end position="203"/>
    </location>
</feature>
<evidence type="ECO:0000256" key="6">
    <source>
        <dbReference type="SAM" id="Phobius"/>
    </source>
</evidence>
<feature type="transmembrane region" description="Helical" evidence="6">
    <location>
        <begin position="387"/>
        <end position="405"/>
    </location>
</feature>
<dbReference type="KEGG" id="vil:CFK37_08155"/>
<dbReference type="GO" id="GO:0005886">
    <property type="term" value="C:plasma membrane"/>
    <property type="evidence" value="ECO:0007669"/>
    <property type="project" value="UniProtKB-SubCell"/>
</dbReference>
<feature type="transmembrane region" description="Helical" evidence="6">
    <location>
        <begin position="325"/>
        <end position="346"/>
    </location>
</feature>
<reference evidence="7 8" key="1">
    <citation type="submission" date="2017-07" db="EMBL/GenBank/DDBJ databases">
        <title>Virgibacillus sp. LM2416.</title>
        <authorList>
            <person name="Tak E.J."/>
            <person name="Bae J.-W."/>
        </authorList>
    </citation>
    <scope>NUCLEOTIDE SEQUENCE [LARGE SCALE GENOMIC DNA]</scope>
    <source>
        <strain evidence="7 8">LM2416</strain>
    </source>
</reference>
<sequence>MSRSSFVKSTLILSAATLLSKVLGSVFRIPLQNIAGDEVLGIFSIVYPVYMVALILSVAGIPIAISKLIAEARAKNESEHIRQIYFTASILAILFGIISFTLIYSFSSSIATALGGPNTRLALIVVAATLLVAPYMAVYRGFFQGFEDMRPTAVSQVIEQFIRVGLILFVAYYLVNQGYSDDIIAGGVMAGSIIGALFSLLYLRITYVRSPFKLSSGGTYSYRTFSIWSINILKVSIPIAIGTITMALLNFVDSITIPYSLESAGIKTSDITYLYGIYGRGLSLVQIATVLATSIVLPLIPLITTKLTAKEHDETRAIIEKTHRITHLTSWPAALGLLALTLPLNLALFTNTAGSSTLAILGLSSVFTSLVVLGTGILQGMNLAKQAAMVIVVGVVLKTIANIYLIDLFGLMGAALSTLVVYIILFVINSYYISKQLTSKIVTIETGKIVFSSLTMAAIIGIPTLFINFTDWSRLQALAYAVIAILFGTGFYFIQLYLMRVINKHTIRGIRSK</sequence>
<keyword evidence="5 6" id="KW-0472">Membrane</keyword>
<evidence type="ECO:0000256" key="5">
    <source>
        <dbReference type="ARBA" id="ARBA00023136"/>
    </source>
</evidence>
<dbReference type="InterPro" id="IPR050833">
    <property type="entry name" value="Poly_Biosynth_Transport"/>
</dbReference>
<feature type="transmembrane region" description="Helical" evidence="6">
    <location>
        <begin position="232"/>
        <end position="252"/>
    </location>
</feature>
<feature type="transmembrane region" description="Helical" evidence="6">
    <location>
        <begin position="40"/>
        <end position="63"/>
    </location>
</feature>
<dbReference type="AlphaFoldDB" id="A0A220U1Z8"/>
<feature type="transmembrane region" description="Helical" evidence="6">
    <location>
        <begin position="160"/>
        <end position="177"/>
    </location>
</feature>
<dbReference type="Proteomes" id="UP000198312">
    <property type="component" value="Chromosome"/>
</dbReference>
<keyword evidence="8" id="KW-1185">Reference proteome</keyword>
<evidence type="ECO:0000256" key="3">
    <source>
        <dbReference type="ARBA" id="ARBA00022692"/>
    </source>
</evidence>
<feature type="transmembrane region" description="Helical" evidence="6">
    <location>
        <begin position="358"/>
        <end position="378"/>
    </location>
</feature>
<feature type="transmembrane region" description="Helical" evidence="6">
    <location>
        <begin position="475"/>
        <end position="498"/>
    </location>
</feature>
<feature type="transmembrane region" description="Helical" evidence="6">
    <location>
        <begin position="284"/>
        <end position="304"/>
    </location>
</feature>
<dbReference type="CDD" id="cd13124">
    <property type="entry name" value="MATE_SpoVB_like"/>
    <property type="match status" value="1"/>
</dbReference>
<keyword evidence="4 6" id="KW-1133">Transmembrane helix</keyword>
<dbReference type="InterPro" id="IPR024923">
    <property type="entry name" value="PG_synth_SpoVB"/>
</dbReference>
<feature type="transmembrane region" description="Helical" evidence="6">
    <location>
        <begin position="84"/>
        <end position="107"/>
    </location>
</feature>
<dbReference type="PANTHER" id="PTHR30250:SF29">
    <property type="entry name" value="POLYSACCHARIDE BIOSYNTHESIS PROTEIN C-TERMINAL DOMAIN-CONTAINING PROTEIN"/>
    <property type="match status" value="1"/>
</dbReference>